<feature type="compositionally biased region" description="Pro residues" evidence="11">
    <location>
        <begin position="120"/>
        <end position="131"/>
    </location>
</feature>
<dbReference type="OrthoDB" id="2020720at2759"/>
<evidence type="ECO:0000256" key="9">
    <source>
        <dbReference type="ARBA" id="ARBA00023274"/>
    </source>
</evidence>
<protein>
    <recommendedName>
        <fullName evidence="10">Sm protein B</fullName>
    </recommendedName>
</protein>
<reference evidence="13 14" key="2">
    <citation type="submission" date="2018-11" db="EMBL/GenBank/DDBJ databases">
        <authorList>
            <consortium name="Pathogen Informatics"/>
        </authorList>
    </citation>
    <scope>NUCLEOTIDE SEQUENCE [LARGE SCALE GENOMIC DNA]</scope>
</reference>
<feature type="domain" description="Sm" evidence="12">
    <location>
        <begin position="4"/>
        <end position="88"/>
    </location>
</feature>
<reference evidence="15" key="1">
    <citation type="submission" date="2017-02" db="UniProtKB">
        <authorList>
            <consortium name="WormBaseParasite"/>
        </authorList>
    </citation>
    <scope>IDENTIFICATION</scope>
</reference>
<keyword evidence="9" id="KW-0687">Ribonucleoprotein</keyword>
<proteinExistence type="inferred from homology"/>
<comment type="subcellular location">
    <subcellularLocation>
        <location evidence="2">Cytoplasm</location>
    </subcellularLocation>
    <subcellularLocation>
        <location evidence="1">Nucleus</location>
    </subcellularLocation>
</comment>
<dbReference type="InterPro" id="IPR001163">
    <property type="entry name" value="Sm_dom_euk/arc"/>
</dbReference>
<keyword evidence="4" id="KW-0963">Cytoplasm</keyword>
<dbReference type="OMA" id="NNKMMAH"/>
<dbReference type="Pfam" id="PF01423">
    <property type="entry name" value="LSM"/>
    <property type="match status" value="1"/>
</dbReference>
<dbReference type="GO" id="GO:0070990">
    <property type="term" value="F:snRNP binding"/>
    <property type="evidence" value="ECO:0007669"/>
    <property type="project" value="TreeGrafter"/>
</dbReference>
<evidence type="ECO:0000256" key="8">
    <source>
        <dbReference type="ARBA" id="ARBA00023242"/>
    </source>
</evidence>
<dbReference type="CDD" id="cd01717">
    <property type="entry name" value="Sm_B"/>
    <property type="match status" value="1"/>
</dbReference>
<evidence type="ECO:0000256" key="7">
    <source>
        <dbReference type="ARBA" id="ARBA00023187"/>
    </source>
</evidence>
<dbReference type="GO" id="GO:0005737">
    <property type="term" value="C:cytoplasm"/>
    <property type="evidence" value="ECO:0007669"/>
    <property type="project" value="UniProtKB-SubCell"/>
</dbReference>
<evidence type="ECO:0000256" key="1">
    <source>
        <dbReference type="ARBA" id="ARBA00004123"/>
    </source>
</evidence>
<dbReference type="SMART" id="SM00651">
    <property type="entry name" value="Sm"/>
    <property type="match status" value="1"/>
</dbReference>
<dbReference type="InterPro" id="IPR050914">
    <property type="entry name" value="snRNP_SmB/NAA38-like"/>
</dbReference>
<evidence type="ECO:0000256" key="2">
    <source>
        <dbReference type="ARBA" id="ARBA00004496"/>
    </source>
</evidence>
<keyword evidence="5" id="KW-0507">mRNA processing</keyword>
<dbReference type="Proteomes" id="UP000276776">
    <property type="component" value="Unassembled WGS sequence"/>
</dbReference>
<evidence type="ECO:0000256" key="5">
    <source>
        <dbReference type="ARBA" id="ARBA00022664"/>
    </source>
</evidence>
<dbReference type="InterPro" id="IPR047575">
    <property type="entry name" value="Sm"/>
</dbReference>
<dbReference type="WBParaSite" id="TCLT_0000496201-mRNA-1">
    <property type="protein sequence ID" value="TCLT_0000496201-mRNA-1"/>
    <property type="gene ID" value="TCLT_0000496201"/>
</dbReference>
<dbReference type="GO" id="GO:0005685">
    <property type="term" value="C:U1 snRNP"/>
    <property type="evidence" value="ECO:0007669"/>
    <property type="project" value="TreeGrafter"/>
</dbReference>
<organism evidence="15">
    <name type="scientific">Thelazia callipaeda</name>
    <name type="common">Oriental eyeworm</name>
    <name type="synonym">Parasitic nematode</name>
    <dbReference type="NCBI Taxonomy" id="103827"/>
    <lineage>
        <taxon>Eukaryota</taxon>
        <taxon>Metazoa</taxon>
        <taxon>Ecdysozoa</taxon>
        <taxon>Nematoda</taxon>
        <taxon>Chromadorea</taxon>
        <taxon>Rhabditida</taxon>
        <taxon>Spirurina</taxon>
        <taxon>Spiruromorpha</taxon>
        <taxon>Thelazioidea</taxon>
        <taxon>Thelaziidae</taxon>
        <taxon>Thelazia</taxon>
    </lineage>
</organism>
<evidence type="ECO:0000256" key="11">
    <source>
        <dbReference type="SAM" id="MobiDB-lite"/>
    </source>
</evidence>
<dbReference type="GO" id="GO:0000398">
    <property type="term" value="P:mRNA splicing, via spliceosome"/>
    <property type="evidence" value="ECO:0007669"/>
    <property type="project" value="TreeGrafter"/>
</dbReference>
<evidence type="ECO:0000256" key="4">
    <source>
        <dbReference type="ARBA" id="ARBA00022490"/>
    </source>
</evidence>
<dbReference type="InterPro" id="IPR010920">
    <property type="entry name" value="LSM_dom_sf"/>
</dbReference>
<dbReference type="GO" id="GO:0005682">
    <property type="term" value="C:U5 snRNP"/>
    <property type="evidence" value="ECO:0007669"/>
    <property type="project" value="TreeGrafter"/>
</dbReference>
<keyword evidence="7" id="KW-0508">mRNA splicing</keyword>
<feature type="region of interest" description="Disordered" evidence="11">
    <location>
        <begin position="86"/>
        <end position="131"/>
    </location>
</feature>
<dbReference type="PANTHER" id="PTHR10701:SF0">
    <property type="entry name" value="SMALL NUCLEAR RIBONUCLEOPROTEIN-ASSOCIATED PROTEIN B"/>
    <property type="match status" value="1"/>
</dbReference>
<dbReference type="PROSITE" id="PS52002">
    <property type="entry name" value="SM"/>
    <property type="match status" value="1"/>
</dbReference>
<keyword evidence="14" id="KW-1185">Reference proteome</keyword>
<dbReference type="GO" id="GO:0046540">
    <property type="term" value="C:U4/U6 x U5 tri-snRNP complex"/>
    <property type="evidence" value="ECO:0007669"/>
    <property type="project" value="TreeGrafter"/>
</dbReference>
<evidence type="ECO:0000313" key="15">
    <source>
        <dbReference type="WBParaSite" id="TCLT_0000496201-mRNA-1"/>
    </source>
</evidence>
<dbReference type="AlphaFoldDB" id="A0A0N5CX56"/>
<dbReference type="GO" id="GO:0003723">
    <property type="term" value="F:RNA binding"/>
    <property type="evidence" value="ECO:0007669"/>
    <property type="project" value="UniProtKB-KW"/>
</dbReference>
<evidence type="ECO:0000256" key="6">
    <source>
        <dbReference type="ARBA" id="ARBA00022884"/>
    </source>
</evidence>
<evidence type="ECO:0000256" key="10">
    <source>
        <dbReference type="ARBA" id="ARBA00041355"/>
    </source>
</evidence>
<dbReference type="GO" id="GO:0071013">
    <property type="term" value="C:catalytic step 2 spliceosome"/>
    <property type="evidence" value="ECO:0007669"/>
    <property type="project" value="TreeGrafter"/>
</dbReference>
<keyword evidence="6" id="KW-0694">RNA-binding</keyword>
<evidence type="ECO:0000313" key="14">
    <source>
        <dbReference type="Proteomes" id="UP000276776"/>
    </source>
</evidence>
<sequence length="131" mass="14355">MTISKNNKMMSHLNRKMKVVLLDSRTFVGFFKAFDKHMNILLCDCEELRRIKPKPGKKIAEVGEEKRMLGLVLLRGEHIVSMTVQAHEQDDDSKQMGKAGNIGGPGAARPAGRGIGQPMGGPPGPAPGWYT</sequence>
<dbReference type="GO" id="GO:0005687">
    <property type="term" value="C:U4 snRNP"/>
    <property type="evidence" value="ECO:0007669"/>
    <property type="project" value="TreeGrafter"/>
</dbReference>
<dbReference type="PANTHER" id="PTHR10701">
    <property type="entry name" value="SMALL NUCLEAR RIBONUCLEOPROTEIN-ASSOCIATED PROTEIN B AND N"/>
    <property type="match status" value="1"/>
</dbReference>
<dbReference type="SUPFAM" id="SSF50182">
    <property type="entry name" value="Sm-like ribonucleoproteins"/>
    <property type="match status" value="1"/>
</dbReference>
<dbReference type="STRING" id="103827.A0A0N5CX56"/>
<dbReference type="EMBL" id="UYYF01004312">
    <property type="protein sequence ID" value="VDN02140.1"/>
    <property type="molecule type" value="Genomic_DNA"/>
</dbReference>
<evidence type="ECO:0000256" key="3">
    <source>
        <dbReference type="ARBA" id="ARBA00009123"/>
    </source>
</evidence>
<evidence type="ECO:0000313" key="13">
    <source>
        <dbReference type="EMBL" id="VDN02140.1"/>
    </source>
</evidence>
<keyword evidence="8" id="KW-0539">Nucleus</keyword>
<comment type="similarity">
    <text evidence="3">Belongs to the snRNP SmB/SmN family.</text>
</comment>
<dbReference type="GO" id="GO:0005686">
    <property type="term" value="C:U2 snRNP"/>
    <property type="evidence" value="ECO:0007669"/>
    <property type="project" value="TreeGrafter"/>
</dbReference>
<gene>
    <name evidence="13" type="ORF">TCLT_LOCUS4951</name>
</gene>
<dbReference type="GO" id="GO:0071004">
    <property type="term" value="C:U2-type prespliceosome"/>
    <property type="evidence" value="ECO:0007669"/>
    <property type="project" value="TreeGrafter"/>
</dbReference>
<evidence type="ECO:0000259" key="12">
    <source>
        <dbReference type="PROSITE" id="PS52002"/>
    </source>
</evidence>
<accession>A0A0N5CX56</accession>
<dbReference type="Gene3D" id="2.30.30.100">
    <property type="match status" value="1"/>
</dbReference>
<name>A0A0N5CX56_THECL</name>